<dbReference type="Gene3D" id="3.40.50.720">
    <property type="entry name" value="NAD(P)-binding Rossmann-like Domain"/>
    <property type="match status" value="1"/>
</dbReference>
<feature type="domain" description="Enoyl reductase (ER)" evidence="1">
    <location>
        <begin position="12"/>
        <end position="327"/>
    </location>
</feature>
<evidence type="ECO:0000313" key="3">
    <source>
        <dbReference type="Proteomes" id="UP001382727"/>
    </source>
</evidence>
<dbReference type="PANTHER" id="PTHR43677">
    <property type="entry name" value="SHORT-CHAIN DEHYDROGENASE/REDUCTASE"/>
    <property type="match status" value="1"/>
</dbReference>
<dbReference type="InterPro" id="IPR013154">
    <property type="entry name" value="ADH-like_N"/>
</dbReference>
<dbReference type="CDD" id="cd08241">
    <property type="entry name" value="QOR1"/>
    <property type="match status" value="1"/>
</dbReference>
<dbReference type="Gene3D" id="3.90.180.10">
    <property type="entry name" value="Medium-chain alcohol dehydrogenases, catalytic domain"/>
    <property type="match status" value="1"/>
</dbReference>
<dbReference type="PANTHER" id="PTHR43677:SF4">
    <property type="entry name" value="QUINONE OXIDOREDUCTASE-LIKE PROTEIN 2"/>
    <property type="match status" value="1"/>
</dbReference>
<dbReference type="GO" id="GO:0016491">
    <property type="term" value="F:oxidoreductase activity"/>
    <property type="evidence" value="ECO:0007669"/>
    <property type="project" value="UniProtKB-KW"/>
</dbReference>
<evidence type="ECO:0000313" key="2">
    <source>
        <dbReference type="EMBL" id="WXB76937.1"/>
    </source>
</evidence>
<accession>A0ABZ2MIP1</accession>
<dbReference type="InterPro" id="IPR002364">
    <property type="entry name" value="Quin_OxRdtase/zeta-crystal_CS"/>
</dbReference>
<dbReference type="SUPFAM" id="SSF50129">
    <property type="entry name" value="GroES-like"/>
    <property type="match status" value="1"/>
</dbReference>
<dbReference type="InterPro" id="IPR051397">
    <property type="entry name" value="Zn-ADH-like_protein"/>
</dbReference>
<protein>
    <submittedName>
        <fullName evidence="2">NADPH:quinone oxidoreductase family protein</fullName>
        <ecNumber evidence="2">1.-.-.-</ecNumber>
    </submittedName>
</protein>
<dbReference type="PROSITE" id="PS01162">
    <property type="entry name" value="QOR_ZETA_CRYSTAL"/>
    <property type="match status" value="1"/>
</dbReference>
<dbReference type="SMART" id="SM00829">
    <property type="entry name" value="PKS_ER"/>
    <property type="match status" value="1"/>
</dbReference>
<dbReference type="EMBL" id="CP144913">
    <property type="protein sequence ID" value="WXB76937.1"/>
    <property type="molecule type" value="Genomic_DNA"/>
</dbReference>
<gene>
    <name evidence="2" type="ORF">V1351_02425</name>
</gene>
<dbReference type="Pfam" id="PF08240">
    <property type="entry name" value="ADH_N"/>
    <property type="match status" value="1"/>
</dbReference>
<proteinExistence type="predicted"/>
<dbReference type="InterPro" id="IPR011032">
    <property type="entry name" value="GroES-like_sf"/>
</dbReference>
<dbReference type="Proteomes" id="UP001382727">
    <property type="component" value="Chromosome"/>
</dbReference>
<dbReference type="EC" id="1.-.-.-" evidence="2"/>
<dbReference type="RefSeq" id="WP_338750379.1">
    <property type="nucleotide sequence ID" value="NZ_CP144913.1"/>
</dbReference>
<dbReference type="InterPro" id="IPR036291">
    <property type="entry name" value="NAD(P)-bd_dom_sf"/>
</dbReference>
<keyword evidence="2" id="KW-0560">Oxidoreductase</keyword>
<dbReference type="InterPro" id="IPR013149">
    <property type="entry name" value="ADH-like_C"/>
</dbReference>
<organism evidence="2 3">
    <name type="scientific">Janibacter alittae</name>
    <dbReference type="NCBI Taxonomy" id="3115209"/>
    <lineage>
        <taxon>Bacteria</taxon>
        <taxon>Bacillati</taxon>
        <taxon>Actinomycetota</taxon>
        <taxon>Actinomycetes</taxon>
        <taxon>Micrococcales</taxon>
        <taxon>Intrasporangiaceae</taxon>
        <taxon>Janibacter</taxon>
    </lineage>
</organism>
<evidence type="ECO:0000259" key="1">
    <source>
        <dbReference type="SMART" id="SM00829"/>
    </source>
</evidence>
<name>A0ABZ2MIP1_9MICO</name>
<reference evidence="2 3" key="1">
    <citation type="submission" date="2024-02" db="EMBL/GenBank/DDBJ databases">
        <title>Janibacter sp. nov., isolated from gut of marine sandworm.</title>
        <authorList>
            <person name="Kim B."/>
            <person name="Jun M.O."/>
            <person name="Shin N.-R."/>
        </authorList>
    </citation>
    <scope>NUCLEOTIDE SEQUENCE [LARGE SCALE GENOMIC DNA]</scope>
    <source>
        <strain evidence="2 3">A1S7</strain>
    </source>
</reference>
<dbReference type="SUPFAM" id="SSF51735">
    <property type="entry name" value="NAD(P)-binding Rossmann-fold domains"/>
    <property type="match status" value="1"/>
</dbReference>
<sequence length="336" mass="35137">MSIRAWQAQQLGTPADVLTLVEAPSPAPGPGQVRVRVRASAVNFADTLMCAGDYQVRPDPPFVPGLEVCGDVLEVGEGVTHVAVGDRVLGGTAVPHGGFASECLMEASRTFSAPVGLDDEASAALMISYQTGWFGLHRRAGLREGEDLLVHAASGGVGSAAVQLGKAAGARVIGVVGGQDKVAIAQRMGCDVVIDRKSEDIIARVKEVTDGHGADVVYDPVGGSAYTASTKCIAFEGRIIVVGFASGRIPEPRLNHAMVKNYTILGLHWGLYEQHEPQSIRDCHAELVRLADAGRIEPLVAETFAFDEVPDALTRIAGGSSTGRIVVTAAPRSARA</sequence>
<dbReference type="Pfam" id="PF00107">
    <property type="entry name" value="ADH_zinc_N"/>
    <property type="match status" value="1"/>
</dbReference>
<keyword evidence="3" id="KW-1185">Reference proteome</keyword>
<dbReference type="InterPro" id="IPR020843">
    <property type="entry name" value="ER"/>
</dbReference>